<feature type="region of interest" description="Disordered" evidence="1">
    <location>
        <begin position="1"/>
        <end position="183"/>
    </location>
</feature>
<dbReference type="AlphaFoldDB" id="A0A6A5QJZ4"/>
<gene>
    <name evidence="2" type="ORF">BDU57DRAFT_264248</name>
</gene>
<name>A0A6A5QJZ4_AMPQU</name>
<feature type="compositionally biased region" description="Basic residues" evidence="1">
    <location>
        <begin position="45"/>
        <end position="58"/>
    </location>
</feature>
<keyword evidence="3" id="KW-1185">Reference proteome</keyword>
<feature type="compositionally biased region" description="Gly residues" evidence="1">
    <location>
        <begin position="17"/>
        <end position="26"/>
    </location>
</feature>
<feature type="compositionally biased region" description="Low complexity" evidence="1">
    <location>
        <begin position="81"/>
        <end position="92"/>
    </location>
</feature>
<accession>A0A6A5QJZ4</accession>
<dbReference type="EMBL" id="ML979136">
    <property type="protein sequence ID" value="KAF1915160.1"/>
    <property type="molecule type" value="Genomic_DNA"/>
</dbReference>
<dbReference type="Proteomes" id="UP000800096">
    <property type="component" value="Unassembled WGS sequence"/>
</dbReference>
<evidence type="ECO:0000313" key="3">
    <source>
        <dbReference type="Proteomes" id="UP000800096"/>
    </source>
</evidence>
<sequence>MLETLDRHAASGRRAAGSGGGGGGNVGATNLWDKPAEAVGSTRALGRRRARRERRRRPSERLGRGCGAAGSRHTNGDCSEAGVRAATATATGLRRRLEGRQRASQGRPGPVGNIDSRVCGQPSVERRRRGHLGLGRSEIFSPGGALRRRPALGRGTRSQFEDTALPCPASRHSPTLCHPHLPP</sequence>
<evidence type="ECO:0000313" key="2">
    <source>
        <dbReference type="EMBL" id="KAF1915160.1"/>
    </source>
</evidence>
<proteinExistence type="predicted"/>
<protein>
    <submittedName>
        <fullName evidence="2">Uncharacterized protein</fullName>
    </submittedName>
</protein>
<evidence type="ECO:0000256" key="1">
    <source>
        <dbReference type="SAM" id="MobiDB-lite"/>
    </source>
</evidence>
<reference evidence="2" key="1">
    <citation type="journal article" date="2020" name="Stud. Mycol.">
        <title>101 Dothideomycetes genomes: a test case for predicting lifestyles and emergence of pathogens.</title>
        <authorList>
            <person name="Haridas S."/>
            <person name="Albert R."/>
            <person name="Binder M."/>
            <person name="Bloem J."/>
            <person name="Labutti K."/>
            <person name="Salamov A."/>
            <person name="Andreopoulos B."/>
            <person name="Baker S."/>
            <person name="Barry K."/>
            <person name="Bills G."/>
            <person name="Bluhm B."/>
            <person name="Cannon C."/>
            <person name="Castanera R."/>
            <person name="Culley D."/>
            <person name="Daum C."/>
            <person name="Ezra D."/>
            <person name="Gonzalez J."/>
            <person name="Henrissat B."/>
            <person name="Kuo A."/>
            <person name="Liang C."/>
            <person name="Lipzen A."/>
            <person name="Lutzoni F."/>
            <person name="Magnuson J."/>
            <person name="Mondo S."/>
            <person name="Nolan M."/>
            <person name="Ohm R."/>
            <person name="Pangilinan J."/>
            <person name="Park H.-J."/>
            <person name="Ramirez L."/>
            <person name="Alfaro M."/>
            <person name="Sun H."/>
            <person name="Tritt A."/>
            <person name="Yoshinaga Y."/>
            <person name="Zwiers L.-H."/>
            <person name="Turgeon B."/>
            <person name="Goodwin S."/>
            <person name="Spatafora J."/>
            <person name="Crous P."/>
            <person name="Grigoriev I."/>
        </authorList>
    </citation>
    <scope>NUCLEOTIDE SEQUENCE</scope>
    <source>
        <strain evidence="2">HMLAC05119</strain>
    </source>
</reference>
<organism evidence="2 3">
    <name type="scientific">Ampelomyces quisqualis</name>
    <name type="common">Powdery mildew agent</name>
    <dbReference type="NCBI Taxonomy" id="50730"/>
    <lineage>
        <taxon>Eukaryota</taxon>
        <taxon>Fungi</taxon>
        <taxon>Dikarya</taxon>
        <taxon>Ascomycota</taxon>
        <taxon>Pezizomycotina</taxon>
        <taxon>Dothideomycetes</taxon>
        <taxon>Pleosporomycetidae</taxon>
        <taxon>Pleosporales</taxon>
        <taxon>Pleosporineae</taxon>
        <taxon>Phaeosphaeriaceae</taxon>
        <taxon>Ampelomyces</taxon>
    </lineage>
</organism>